<feature type="compositionally biased region" description="Polar residues" evidence="2">
    <location>
        <begin position="269"/>
        <end position="280"/>
    </location>
</feature>
<evidence type="ECO:0000256" key="2">
    <source>
        <dbReference type="SAM" id="MobiDB-lite"/>
    </source>
</evidence>
<feature type="compositionally biased region" description="Polar residues" evidence="2">
    <location>
        <begin position="733"/>
        <end position="743"/>
    </location>
</feature>
<name>A0A6G1H0J7_9PEZI</name>
<keyword evidence="1" id="KW-0479">Metal-binding</keyword>
<feature type="domain" description="C3H1-type" evidence="3">
    <location>
        <begin position="432"/>
        <end position="462"/>
    </location>
</feature>
<feature type="compositionally biased region" description="Basic and acidic residues" evidence="2">
    <location>
        <begin position="1"/>
        <end position="12"/>
    </location>
</feature>
<feature type="compositionally biased region" description="Polar residues" evidence="2">
    <location>
        <begin position="525"/>
        <end position="535"/>
    </location>
</feature>
<evidence type="ECO:0000259" key="3">
    <source>
        <dbReference type="PROSITE" id="PS50103"/>
    </source>
</evidence>
<reference evidence="4" key="1">
    <citation type="journal article" date="2020" name="Stud. Mycol.">
        <title>101 Dothideomycetes genomes: a test case for predicting lifestyles and emergence of pathogens.</title>
        <authorList>
            <person name="Haridas S."/>
            <person name="Albert R."/>
            <person name="Binder M."/>
            <person name="Bloem J."/>
            <person name="Labutti K."/>
            <person name="Salamov A."/>
            <person name="Andreopoulos B."/>
            <person name="Baker S."/>
            <person name="Barry K."/>
            <person name="Bills G."/>
            <person name="Bluhm B."/>
            <person name="Cannon C."/>
            <person name="Castanera R."/>
            <person name="Culley D."/>
            <person name="Daum C."/>
            <person name="Ezra D."/>
            <person name="Gonzalez J."/>
            <person name="Henrissat B."/>
            <person name="Kuo A."/>
            <person name="Liang C."/>
            <person name="Lipzen A."/>
            <person name="Lutzoni F."/>
            <person name="Magnuson J."/>
            <person name="Mondo S."/>
            <person name="Nolan M."/>
            <person name="Ohm R."/>
            <person name="Pangilinan J."/>
            <person name="Park H.-J."/>
            <person name="Ramirez L."/>
            <person name="Alfaro M."/>
            <person name="Sun H."/>
            <person name="Tritt A."/>
            <person name="Yoshinaga Y."/>
            <person name="Zwiers L.-H."/>
            <person name="Turgeon B."/>
            <person name="Goodwin S."/>
            <person name="Spatafora J."/>
            <person name="Crous P."/>
            <person name="Grigoriev I."/>
        </authorList>
    </citation>
    <scope>NUCLEOTIDE SEQUENCE</scope>
    <source>
        <strain evidence="4">CBS 113979</strain>
    </source>
</reference>
<feature type="region of interest" description="Disordered" evidence="2">
    <location>
        <begin position="251"/>
        <end position="432"/>
    </location>
</feature>
<dbReference type="Proteomes" id="UP000800041">
    <property type="component" value="Unassembled WGS sequence"/>
</dbReference>
<feature type="compositionally biased region" description="Polar residues" evidence="2">
    <location>
        <begin position="339"/>
        <end position="353"/>
    </location>
</feature>
<feature type="compositionally biased region" description="Low complexity" evidence="2">
    <location>
        <begin position="281"/>
        <end position="303"/>
    </location>
</feature>
<organism evidence="4 5">
    <name type="scientific">Aulographum hederae CBS 113979</name>
    <dbReference type="NCBI Taxonomy" id="1176131"/>
    <lineage>
        <taxon>Eukaryota</taxon>
        <taxon>Fungi</taxon>
        <taxon>Dikarya</taxon>
        <taxon>Ascomycota</taxon>
        <taxon>Pezizomycotina</taxon>
        <taxon>Dothideomycetes</taxon>
        <taxon>Pleosporomycetidae</taxon>
        <taxon>Aulographales</taxon>
        <taxon>Aulographaceae</taxon>
    </lineage>
</organism>
<dbReference type="SMART" id="SM00356">
    <property type="entry name" value="ZnF_C3H1"/>
    <property type="match status" value="2"/>
</dbReference>
<feature type="compositionally biased region" description="Basic and acidic residues" evidence="2">
    <location>
        <begin position="506"/>
        <end position="524"/>
    </location>
</feature>
<dbReference type="EMBL" id="ML977156">
    <property type="protein sequence ID" value="KAF1986582.1"/>
    <property type="molecule type" value="Genomic_DNA"/>
</dbReference>
<dbReference type="PANTHER" id="PTHR37543">
    <property type="entry name" value="CCCH ZINC FINGER DNA BINDING PROTEIN (AFU_ORTHOLOGUE AFUA_5G12760)"/>
    <property type="match status" value="1"/>
</dbReference>
<dbReference type="Pfam" id="PF25542">
    <property type="entry name" value="zf-CCCH_12"/>
    <property type="match status" value="1"/>
</dbReference>
<dbReference type="InterPro" id="IPR000571">
    <property type="entry name" value="Znf_CCCH"/>
</dbReference>
<feature type="region of interest" description="Disordered" evidence="2">
    <location>
        <begin position="680"/>
        <end position="784"/>
    </location>
</feature>
<dbReference type="InterPro" id="IPR057654">
    <property type="entry name" value="Znf-CCCH_tandem"/>
</dbReference>
<dbReference type="PROSITE" id="PS50103">
    <property type="entry name" value="ZF_C3H1"/>
    <property type="match status" value="1"/>
</dbReference>
<dbReference type="InterPro" id="IPR057683">
    <property type="entry name" value="DUF7923"/>
</dbReference>
<feature type="compositionally biased region" description="Low complexity" evidence="2">
    <location>
        <begin position="774"/>
        <end position="784"/>
    </location>
</feature>
<dbReference type="GO" id="GO:0008270">
    <property type="term" value="F:zinc ion binding"/>
    <property type="evidence" value="ECO:0007669"/>
    <property type="project" value="UniProtKB-KW"/>
</dbReference>
<dbReference type="Pfam" id="PF25540">
    <property type="entry name" value="DUF7923"/>
    <property type="match status" value="1"/>
</dbReference>
<keyword evidence="1" id="KW-0863">Zinc-finger</keyword>
<dbReference type="Pfam" id="PF25543">
    <property type="entry name" value="zf-CCCH_tandem"/>
    <property type="match status" value="1"/>
</dbReference>
<proteinExistence type="predicted"/>
<dbReference type="AlphaFoldDB" id="A0A6G1H0J7"/>
<evidence type="ECO:0000256" key="1">
    <source>
        <dbReference type="PROSITE-ProRule" id="PRU00723"/>
    </source>
</evidence>
<evidence type="ECO:0000313" key="4">
    <source>
        <dbReference type="EMBL" id="KAF1986582.1"/>
    </source>
</evidence>
<feature type="compositionally biased region" description="Basic and acidic residues" evidence="2">
    <location>
        <begin position="696"/>
        <end position="710"/>
    </location>
</feature>
<feature type="compositionally biased region" description="Basic and acidic residues" evidence="2">
    <location>
        <begin position="759"/>
        <end position="771"/>
    </location>
</feature>
<feature type="region of interest" description="Disordered" evidence="2">
    <location>
        <begin position="1"/>
        <end position="21"/>
    </location>
</feature>
<keyword evidence="5" id="KW-1185">Reference proteome</keyword>
<keyword evidence="1" id="KW-0862">Zinc</keyword>
<dbReference type="PANTHER" id="PTHR37543:SF1">
    <property type="entry name" value="CCCH ZINC FINGER DNA BINDING PROTEIN (AFU_ORTHOLOGUE AFUA_5G12760)"/>
    <property type="match status" value="1"/>
</dbReference>
<accession>A0A6G1H0J7</accession>
<feature type="region of interest" description="Disordered" evidence="2">
    <location>
        <begin position="457"/>
        <end position="571"/>
    </location>
</feature>
<feature type="compositionally biased region" description="Polar residues" evidence="2">
    <location>
        <begin position="383"/>
        <end position="418"/>
    </location>
</feature>
<feature type="zinc finger region" description="C3H1-type" evidence="1">
    <location>
        <begin position="432"/>
        <end position="462"/>
    </location>
</feature>
<gene>
    <name evidence="4" type="ORF">K402DRAFT_454224</name>
</gene>
<feature type="compositionally biased region" description="Polar residues" evidence="2">
    <location>
        <begin position="315"/>
        <end position="331"/>
    </location>
</feature>
<dbReference type="OrthoDB" id="2270193at2759"/>
<feature type="compositionally biased region" description="Basic and acidic residues" evidence="2">
    <location>
        <begin position="457"/>
        <end position="477"/>
    </location>
</feature>
<evidence type="ECO:0000313" key="5">
    <source>
        <dbReference type="Proteomes" id="UP000800041"/>
    </source>
</evidence>
<sequence>MLSDAELDRSEGQVHAIRGSSQKEHELLQNVLQQHESLLSAYRLLKSDFEEEKESREKYKKLARGQDRNPFVLVLVDGDDYLFNEQLLVKGHDGGREAAQFLAKAVREQLSRIGIQGPCRIMARIYANLKDLSKRVSRQVPSVGQHSRCLAGFTSSFGSELELFDFIDSGEGQGGTEPKLKDMFRLFLDSSQCRHIFLATCSSIKYLPLVKPVTNTQRVTLLKGGARFLPEFQSLGYDVVEFPGLFGATPPASANGVSGSSQVDKKWNMASSTRSATGSLSTARPQPAQSSSSAHPRSSVSHTRNASRIDHDSRNGTPIEQSNSWNPSSGPAQDRWEESTGQDSAWNAPTPQKDSWDRTPAGQDSFRNTAKPDQDTWDGTPAGQESSWDATEGTADNNWASTTNNDGGWGRPNTSAGSNAGGKASRLTGTSAESTVPCKFFQKCSKGCCKFGRTCRDSHVSRDRSNDHQDPLRKDSWRNSGTGHRVDTPNSFDVPDRTKTPNGTSYEDRRVTLRQYLDERDSNRKPSTGLSSSMYSAPVPRILPDDQGRIPVNRSGHRLDTYLDPPSRTQERRFTDRTYQQKLCNAYHLENTCDANPCKYDHTDIDDDLRYVLRYMHQKFPCPRGGACRVRNCLKGHICTKPRCDRLRTHCMFKLSMHMDSIEPNVDAWEDAEEVARASNDWADSWGESKNGGWTKEQKNGNGDDREKGATGEAWGNDGAAKTQDDGWENGNYAWTSKDTTGNGDDWGEQANGNGDGDDWGKETNTNRDGDDWANGTANNGTTTWKKVNGWDVIVEQPRPAETETNGTIVTAGQTEKLIPDLD</sequence>
<protein>
    <recommendedName>
        <fullName evidence="3">C3H1-type domain-containing protein</fullName>
    </recommendedName>
</protein>